<keyword evidence="3" id="KW-1185">Reference proteome</keyword>
<organism evidence="2 3">
    <name type="scientific">Eimeria acervulina</name>
    <name type="common">Coccidian parasite</name>
    <dbReference type="NCBI Taxonomy" id="5801"/>
    <lineage>
        <taxon>Eukaryota</taxon>
        <taxon>Sar</taxon>
        <taxon>Alveolata</taxon>
        <taxon>Apicomplexa</taxon>
        <taxon>Conoidasida</taxon>
        <taxon>Coccidia</taxon>
        <taxon>Eucoccidiorida</taxon>
        <taxon>Eimeriorina</taxon>
        <taxon>Eimeriidae</taxon>
        <taxon>Eimeria</taxon>
    </lineage>
</organism>
<sequence>MAQIGPKFAGFLPAYLLAFSNADTQARALGGGGSGGAAGEGGATATVGTKPGEGGATVPVGTTPVSL</sequence>
<dbReference type="AlphaFoldDB" id="U6GTF0"/>
<dbReference type="VEuPathDB" id="ToxoDB:EAH_00067720"/>
<evidence type="ECO:0000313" key="3">
    <source>
        <dbReference type="Proteomes" id="UP000018050"/>
    </source>
</evidence>
<dbReference type="RefSeq" id="XP_013247905.1">
    <property type="nucleotide sequence ID" value="XM_013392451.1"/>
</dbReference>
<evidence type="ECO:0000256" key="1">
    <source>
        <dbReference type="SAM" id="MobiDB-lite"/>
    </source>
</evidence>
<accession>U6GTF0</accession>
<protein>
    <submittedName>
        <fullName evidence="2">Uncharacterized protein</fullName>
    </submittedName>
</protein>
<dbReference type="Proteomes" id="UP000018050">
    <property type="component" value="Unassembled WGS sequence"/>
</dbReference>
<reference evidence="2" key="2">
    <citation type="submission" date="2013-10" db="EMBL/GenBank/DDBJ databases">
        <authorList>
            <person name="Aslett M."/>
        </authorList>
    </citation>
    <scope>NUCLEOTIDE SEQUENCE [LARGE SCALE GENOMIC DNA]</scope>
    <source>
        <strain evidence="2">Houghton</strain>
    </source>
</reference>
<dbReference type="EMBL" id="HG672821">
    <property type="protein sequence ID" value="CDI82852.1"/>
    <property type="molecule type" value="Genomic_DNA"/>
</dbReference>
<reference evidence="2" key="1">
    <citation type="submission" date="2013-10" db="EMBL/GenBank/DDBJ databases">
        <title>Genomic analysis of the causative agents of coccidiosis in chickens.</title>
        <authorList>
            <person name="Reid A.J."/>
            <person name="Blake D."/>
            <person name="Billington K."/>
            <person name="Browne H."/>
            <person name="Dunn M."/>
            <person name="Hung S."/>
            <person name="Kawahara F."/>
            <person name="Miranda-Saavedra D."/>
            <person name="Mourier T."/>
            <person name="Nagra H."/>
            <person name="Otto T.D."/>
            <person name="Rawlings N."/>
            <person name="Sanchez A."/>
            <person name="Sanders M."/>
            <person name="Subramaniam C."/>
            <person name="Tay Y."/>
            <person name="Dear P."/>
            <person name="Doerig C."/>
            <person name="Gruber A."/>
            <person name="Parkinson J."/>
            <person name="Shirley M."/>
            <person name="Wan K.L."/>
            <person name="Berriman M."/>
            <person name="Tomley F."/>
            <person name="Pain A."/>
        </authorList>
    </citation>
    <scope>NUCLEOTIDE SEQUENCE [LARGE SCALE GENOMIC DNA]</scope>
    <source>
        <strain evidence="2">Houghton</strain>
    </source>
</reference>
<name>U6GTF0_EIMAC</name>
<proteinExistence type="predicted"/>
<evidence type="ECO:0000313" key="2">
    <source>
        <dbReference type="EMBL" id="CDI82852.1"/>
    </source>
</evidence>
<gene>
    <name evidence="2" type="ORF">EAH_00067720</name>
</gene>
<dbReference type="GeneID" id="25274842"/>
<feature type="compositionally biased region" description="Gly residues" evidence="1">
    <location>
        <begin position="29"/>
        <end position="42"/>
    </location>
</feature>
<feature type="region of interest" description="Disordered" evidence="1">
    <location>
        <begin position="29"/>
        <end position="67"/>
    </location>
</feature>